<dbReference type="KEGG" id="afo:Afer_0375"/>
<dbReference type="GO" id="GO:0008137">
    <property type="term" value="F:NADH dehydrogenase (ubiquinone) activity"/>
    <property type="evidence" value="ECO:0007669"/>
    <property type="project" value="InterPro"/>
</dbReference>
<dbReference type="InterPro" id="IPR003918">
    <property type="entry name" value="NADH_UbQ_OxRdtase"/>
</dbReference>
<dbReference type="GO" id="GO:0012505">
    <property type="term" value="C:endomembrane system"/>
    <property type="evidence" value="ECO:0007669"/>
    <property type="project" value="UniProtKB-SubCell"/>
</dbReference>
<dbReference type="InterPro" id="IPR001750">
    <property type="entry name" value="ND/Mrp_TM"/>
</dbReference>
<dbReference type="STRING" id="525909.Afer_0375"/>
<sequence length="512" mass="54681">MTLLDWLVAVPVIGALIVPMMALPREQAWLVRAFGIAMSIVELGIAVLLAVRFHIGAPGFQDTQDLRWMGALGVHWYLGADGISLVLVIMTAVLFVIAMAAIKGVTDVRAYVGWMLLLEAACMGSFVSLDLLLFFVFFELSLVPAYFLIADFGFLGSGRAAIKFFVYTFAGSALLLVGIIALVVIHDHQTGNLTFALPALEHTRLAASTSLLLFLAFTAAFAVKTPIFPFHTWSPDTYAKAPIPAVVIVAGVMAKLGSYGIVRFDLGLFPGTSRQLAWLMLTLAVAGILWGAIVAAGERHLGRLVGYSSLSHMGFIVLGIFAFSTEGLAGSVLQMVNHGIYTAAMFLLLGMIYDRSGTLDASRLGGLQRHAPVLAGAFTVVVMAQAGLPGLNGFVGEFLILVGTFVTHRWWAVVAVAGVVGSAAYLLWAYQRVFHRAPSEDRVVHDLQWREVALIAPLLAIIVFLGVYPRPVLSAIDPATSAIVARANRAPLPVASSTPTAVVSTLTPGVRP</sequence>
<keyword evidence="10" id="KW-1185">Reference proteome</keyword>
<feature type="transmembrane region" description="Helical" evidence="7">
    <location>
        <begin position="132"/>
        <end position="152"/>
    </location>
</feature>
<evidence type="ECO:0000256" key="3">
    <source>
        <dbReference type="ARBA" id="ARBA00022692"/>
    </source>
</evidence>
<keyword evidence="4 7" id="KW-1133">Transmembrane helix</keyword>
<feature type="transmembrane region" description="Helical" evidence="7">
    <location>
        <begin position="164"/>
        <end position="185"/>
    </location>
</feature>
<dbReference type="NCBIfam" id="TIGR01972">
    <property type="entry name" value="NDH_I_M"/>
    <property type="match status" value="1"/>
</dbReference>
<dbReference type="RefSeq" id="WP_015797844.1">
    <property type="nucleotide sequence ID" value="NC_013124.1"/>
</dbReference>
<feature type="transmembrane region" description="Helical" evidence="7">
    <location>
        <begin position="108"/>
        <end position="126"/>
    </location>
</feature>
<comment type="subcellular location">
    <subcellularLocation>
        <location evidence="1">Endomembrane system</location>
        <topology evidence="1">Multi-pass membrane protein</topology>
    </subcellularLocation>
    <subcellularLocation>
        <location evidence="6">Membrane</location>
        <topology evidence="6">Multi-pass membrane protein</topology>
    </subcellularLocation>
</comment>
<dbReference type="PRINTS" id="PR01437">
    <property type="entry name" value="NUOXDRDTASE4"/>
</dbReference>
<dbReference type="OrthoDB" id="9768329at2"/>
<keyword evidence="3 6" id="KW-0812">Transmembrane</keyword>
<evidence type="ECO:0000256" key="4">
    <source>
        <dbReference type="ARBA" id="ARBA00022989"/>
    </source>
</evidence>
<dbReference type="GO" id="GO:0048039">
    <property type="term" value="F:ubiquinone binding"/>
    <property type="evidence" value="ECO:0007669"/>
    <property type="project" value="TreeGrafter"/>
</dbReference>
<feature type="transmembrane region" description="Helical" evidence="7">
    <location>
        <begin position="410"/>
        <end position="430"/>
    </location>
</feature>
<dbReference type="EMBL" id="CP001631">
    <property type="protein sequence ID" value="ACU53343.1"/>
    <property type="molecule type" value="Genomic_DNA"/>
</dbReference>
<feature type="transmembrane region" description="Helical" evidence="7">
    <location>
        <begin position="75"/>
        <end position="101"/>
    </location>
</feature>
<feature type="transmembrane region" description="Helical" evidence="7">
    <location>
        <begin position="205"/>
        <end position="223"/>
    </location>
</feature>
<dbReference type="AlphaFoldDB" id="C7M2U9"/>
<organism evidence="9 10">
    <name type="scientific">Acidimicrobium ferrooxidans (strain DSM 10331 / JCM 15462 / NBRC 103882 / ICP)</name>
    <dbReference type="NCBI Taxonomy" id="525909"/>
    <lineage>
        <taxon>Bacteria</taxon>
        <taxon>Bacillati</taxon>
        <taxon>Actinomycetota</taxon>
        <taxon>Acidimicrobiia</taxon>
        <taxon>Acidimicrobiales</taxon>
        <taxon>Acidimicrobiaceae</taxon>
        <taxon>Acidimicrobium</taxon>
    </lineage>
</organism>
<feature type="transmembrane region" description="Helical" evidence="7">
    <location>
        <begin position="243"/>
        <end position="264"/>
    </location>
</feature>
<dbReference type="InterPro" id="IPR010227">
    <property type="entry name" value="NADH_Q_OxRdtase_chainM/4"/>
</dbReference>
<evidence type="ECO:0000256" key="1">
    <source>
        <dbReference type="ARBA" id="ARBA00004127"/>
    </source>
</evidence>
<dbReference type="GO" id="GO:0003954">
    <property type="term" value="F:NADH dehydrogenase activity"/>
    <property type="evidence" value="ECO:0007669"/>
    <property type="project" value="TreeGrafter"/>
</dbReference>
<evidence type="ECO:0000313" key="10">
    <source>
        <dbReference type="Proteomes" id="UP000000771"/>
    </source>
</evidence>
<feature type="transmembrane region" description="Helical" evidence="7">
    <location>
        <begin position="30"/>
        <end position="55"/>
    </location>
</feature>
<feature type="transmembrane region" description="Helical" evidence="7">
    <location>
        <begin position="373"/>
        <end position="390"/>
    </location>
</feature>
<gene>
    <name evidence="9" type="ordered locus">Afer_0375</name>
</gene>
<feature type="transmembrane region" description="Helical" evidence="7">
    <location>
        <begin position="335"/>
        <end position="353"/>
    </location>
</feature>
<dbReference type="eggNOG" id="COG1008">
    <property type="taxonomic scope" value="Bacteria"/>
</dbReference>
<feature type="domain" description="NADH:quinone oxidoreductase/Mrp antiporter transmembrane" evidence="8">
    <location>
        <begin position="128"/>
        <end position="417"/>
    </location>
</feature>
<evidence type="ECO:0000259" key="8">
    <source>
        <dbReference type="Pfam" id="PF00361"/>
    </source>
</evidence>
<feature type="transmembrane region" description="Helical" evidence="7">
    <location>
        <begin position="304"/>
        <end position="323"/>
    </location>
</feature>
<evidence type="ECO:0000256" key="6">
    <source>
        <dbReference type="RuleBase" id="RU000320"/>
    </source>
</evidence>
<reference evidence="9 10" key="1">
    <citation type="journal article" date="2009" name="Stand. Genomic Sci.">
        <title>Complete genome sequence of Acidimicrobium ferrooxidans type strain (ICP).</title>
        <authorList>
            <person name="Clum A."/>
            <person name="Nolan M."/>
            <person name="Lang E."/>
            <person name="Glavina Del Rio T."/>
            <person name="Tice H."/>
            <person name="Copeland A."/>
            <person name="Cheng J.F."/>
            <person name="Lucas S."/>
            <person name="Chen F."/>
            <person name="Bruce D."/>
            <person name="Goodwin L."/>
            <person name="Pitluck S."/>
            <person name="Ivanova N."/>
            <person name="Mavrommatis K."/>
            <person name="Mikhailova N."/>
            <person name="Pati A."/>
            <person name="Chen A."/>
            <person name="Palaniappan K."/>
            <person name="Goker M."/>
            <person name="Spring S."/>
            <person name="Land M."/>
            <person name="Hauser L."/>
            <person name="Chang Y.J."/>
            <person name="Jeffries C.C."/>
            <person name="Chain P."/>
            <person name="Bristow J."/>
            <person name="Eisen J.A."/>
            <person name="Markowitz V."/>
            <person name="Hugenholtz P."/>
            <person name="Kyrpides N.C."/>
            <person name="Klenk H.P."/>
            <person name="Lapidus A."/>
        </authorList>
    </citation>
    <scope>NUCLEOTIDE SEQUENCE [LARGE SCALE GENOMIC DNA]</scope>
    <source>
        <strain evidence="10">DSM 10331 / JCM 15462 / NBRC 103882 / ICP</strain>
    </source>
</reference>
<proteinExistence type="inferred from homology"/>
<dbReference type="Pfam" id="PF00361">
    <property type="entry name" value="Proton_antipo_M"/>
    <property type="match status" value="1"/>
</dbReference>
<dbReference type="GO" id="GO:0016020">
    <property type="term" value="C:membrane"/>
    <property type="evidence" value="ECO:0007669"/>
    <property type="project" value="UniProtKB-SubCell"/>
</dbReference>
<evidence type="ECO:0000256" key="5">
    <source>
        <dbReference type="ARBA" id="ARBA00023136"/>
    </source>
</evidence>
<dbReference type="EC" id="1.6.99.5" evidence="9"/>
<keyword evidence="9" id="KW-0560">Oxidoreductase</keyword>
<dbReference type="PANTHER" id="PTHR43507:SF1">
    <property type="entry name" value="NADH-UBIQUINONE OXIDOREDUCTASE CHAIN 4"/>
    <property type="match status" value="1"/>
</dbReference>
<comment type="similarity">
    <text evidence="2">Belongs to the complex I subunit 4 family.</text>
</comment>
<dbReference type="PANTHER" id="PTHR43507">
    <property type="entry name" value="NADH-UBIQUINONE OXIDOREDUCTASE CHAIN 4"/>
    <property type="match status" value="1"/>
</dbReference>
<evidence type="ECO:0000256" key="7">
    <source>
        <dbReference type="SAM" id="Phobius"/>
    </source>
</evidence>
<dbReference type="Proteomes" id="UP000000771">
    <property type="component" value="Chromosome"/>
</dbReference>
<accession>C7M2U9</accession>
<feature type="transmembrane region" description="Helical" evidence="7">
    <location>
        <begin position="451"/>
        <end position="468"/>
    </location>
</feature>
<feature type="transmembrane region" description="Helical" evidence="7">
    <location>
        <begin position="276"/>
        <end position="297"/>
    </location>
</feature>
<dbReference type="GO" id="GO:0015990">
    <property type="term" value="P:electron transport coupled proton transport"/>
    <property type="evidence" value="ECO:0007669"/>
    <property type="project" value="TreeGrafter"/>
</dbReference>
<feature type="transmembrane region" description="Helical" evidence="7">
    <location>
        <begin position="6"/>
        <end position="23"/>
    </location>
</feature>
<name>C7M2U9_ACIFD</name>
<evidence type="ECO:0000256" key="2">
    <source>
        <dbReference type="ARBA" id="ARBA00009025"/>
    </source>
</evidence>
<keyword evidence="5 7" id="KW-0472">Membrane</keyword>
<dbReference type="HOGENOM" id="CLU_007100_4_4_11"/>
<evidence type="ECO:0000313" key="9">
    <source>
        <dbReference type="EMBL" id="ACU53343.1"/>
    </source>
</evidence>
<protein>
    <submittedName>
        <fullName evidence="9">Proton-translocating NADH-quinone oxidoreductase, chain M</fullName>
        <ecNumber evidence="9">1.6.99.5</ecNumber>
    </submittedName>
</protein>
<dbReference type="GO" id="GO:0042773">
    <property type="term" value="P:ATP synthesis coupled electron transport"/>
    <property type="evidence" value="ECO:0007669"/>
    <property type="project" value="InterPro"/>
</dbReference>